<name>A0ABQ7LRW2_BRACM</name>
<dbReference type="EMBL" id="JADBGQ010000007">
    <property type="protein sequence ID" value="KAG5389298.1"/>
    <property type="molecule type" value="Genomic_DNA"/>
</dbReference>
<protein>
    <submittedName>
        <fullName evidence="1">Uncharacterized protein</fullName>
    </submittedName>
</protein>
<gene>
    <name evidence="1" type="primary">A08p017930.1_BraROA</name>
    <name evidence="1" type="ORF">IGI04_030839</name>
</gene>
<sequence>MRQTLKNFSEDSQKTLGKSSNTFFARRLSTKSPGSLPKSSIQNGTYFGYTLKRLLGKYSNAFYARRLLGKFSNAFYATKSSGSLLKSSAQSDTNFGYIFCSAFGRLLRRLSELLEDFLESLRKVFRCFLPKVVQKNDVKWSSSLSMLRNDI</sequence>
<dbReference type="Proteomes" id="UP000823674">
    <property type="component" value="Chromosome A08"/>
</dbReference>
<comment type="caution">
    <text evidence="1">The sequence shown here is derived from an EMBL/GenBank/DDBJ whole genome shotgun (WGS) entry which is preliminary data.</text>
</comment>
<evidence type="ECO:0000313" key="2">
    <source>
        <dbReference type="Proteomes" id="UP000823674"/>
    </source>
</evidence>
<proteinExistence type="predicted"/>
<keyword evidence="2" id="KW-1185">Reference proteome</keyword>
<organism evidence="1 2">
    <name type="scientific">Brassica rapa subsp. trilocularis</name>
    <dbReference type="NCBI Taxonomy" id="1813537"/>
    <lineage>
        <taxon>Eukaryota</taxon>
        <taxon>Viridiplantae</taxon>
        <taxon>Streptophyta</taxon>
        <taxon>Embryophyta</taxon>
        <taxon>Tracheophyta</taxon>
        <taxon>Spermatophyta</taxon>
        <taxon>Magnoliopsida</taxon>
        <taxon>eudicotyledons</taxon>
        <taxon>Gunneridae</taxon>
        <taxon>Pentapetalae</taxon>
        <taxon>rosids</taxon>
        <taxon>malvids</taxon>
        <taxon>Brassicales</taxon>
        <taxon>Brassicaceae</taxon>
        <taxon>Brassiceae</taxon>
        <taxon>Brassica</taxon>
    </lineage>
</organism>
<reference evidence="1 2" key="1">
    <citation type="submission" date="2021-03" db="EMBL/GenBank/DDBJ databases">
        <authorList>
            <person name="King G.J."/>
            <person name="Bancroft I."/>
            <person name="Baten A."/>
            <person name="Bloomfield J."/>
            <person name="Borpatragohain P."/>
            <person name="He Z."/>
            <person name="Irish N."/>
            <person name="Irwin J."/>
            <person name="Liu K."/>
            <person name="Mauleon R.P."/>
            <person name="Moore J."/>
            <person name="Morris R."/>
            <person name="Ostergaard L."/>
            <person name="Wang B."/>
            <person name="Wells R."/>
        </authorList>
    </citation>
    <scope>NUCLEOTIDE SEQUENCE [LARGE SCALE GENOMIC DNA]</scope>
    <source>
        <strain evidence="1">R-o-18</strain>
        <tissue evidence="1">Leaf</tissue>
    </source>
</reference>
<accession>A0ABQ7LRW2</accession>
<evidence type="ECO:0000313" key="1">
    <source>
        <dbReference type="EMBL" id="KAG5389298.1"/>
    </source>
</evidence>